<gene>
    <name evidence="1" type="ORF">A8C56_21205</name>
</gene>
<reference evidence="1 2" key="1">
    <citation type="submission" date="2016-05" db="EMBL/GenBank/DDBJ databases">
        <title>Niabella ginsenosidivorans BS26 whole genome sequencing.</title>
        <authorList>
            <person name="Im W.T."/>
            <person name="Siddiqi M.Z."/>
        </authorList>
    </citation>
    <scope>NUCLEOTIDE SEQUENCE [LARGE SCALE GENOMIC DNA]</scope>
    <source>
        <strain evidence="1 2">BS26</strain>
    </source>
</reference>
<dbReference type="EMBL" id="CP015772">
    <property type="protein sequence ID" value="ANH83163.1"/>
    <property type="molecule type" value="Genomic_DNA"/>
</dbReference>
<dbReference type="AlphaFoldDB" id="A0A1A9I6G9"/>
<evidence type="ECO:0000313" key="2">
    <source>
        <dbReference type="Proteomes" id="UP000077667"/>
    </source>
</evidence>
<dbReference type="STRING" id="1176587.A8C56_21205"/>
<evidence type="ECO:0000313" key="1">
    <source>
        <dbReference type="EMBL" id="ANH83163.1"/>
    </source>
</evidence>
<organism evidence="1 2">
    <name type="scientific">Niabella ginsenosidivorans</name>
    <dbReference type="NCBI Taxonomy" id="1176587"/>
    <lineage>
        <taxon>Bacteria</taxon>
        <taxon>Pseudomonadati</taxon>
        <taxon>Bacteroidota</taxon>
        <taxon>Chitinophagia</taxon>
        <taxon>Chitinophagales</taxon>
        <taxon>Chitinophagaceae</taxon>
        <taxon>Niabella</taxon>
    </lineage>
</organism>
<keyword evidence="2" id="KW-1185">Reference proteome</keyword>
<protein>
    <recommendedName>
        <fullName evidence="3">DUF4062 domain-containing protein</fullName>
    </recommendedName>
</protein>
<dbReference type="KEGG" id="nia:A8C56_21205"/>
<proteinExistence type="predicted"/>
<dbReference type="OrthoDB" id="1495545at2"/>
<dbReference type="Proteomes" id="UP000077667">
    <property type="component" value="Chromosome"/>
</dbReference>
<name>A0A1A9I6G9_9BACT</name>
<evidence type="ECO:0008006" key="3">
    <source>
        <dbReference type="Google" id="ProtNLM"/>
    </source>
</evidence>
<sequence>MKILILLDKNFDIDRKKLKEFLLSNCKHLEFSIFEKPFEITDSILSKPKSFNEIHKKYSSEFKEHERVFCFTDIQYSDNYFIHEHKNLSIFSFAYWELLTDLPKSNGLIYFITDYLALDTDTSGFRHEKTTGCIYDFLGDKRGIDAGMRQAGLCPNCLKRVSELISNDETEGIFEDIKILMNILSSSSKWNKDIFETVKVGTSTILKKRKLKSESGVSVVIASPGDTQQERQLLLDTLERRFRIDNHEKHCGLRIMVSGWEDLASQNGYAQDVINSDLIKNADFVIAVFKHKLGSPTYDQATGVQRAESGTAEELLQALDNSDSQNPVGMAYFFSTAPVVSLDTPNFDKIADEWKKLNEFKTKISTKLIYKPYTEPNELLNTVLKDLEKNIVTYISK</sequence>
<accession>A0A1A9I6G9</accession>
<dbReference type="RefSeq" id="WP_067760485.1">
    <property type="nucleotide sequence ID" value="NZ_CP015772.1"/>
</dbReference>